<dbReference type="InterPro" id="IPR043128">
    <property type="entry name" value="Rev_trsase/Diguanyl_cyclase"/>
</dbReference>
<dbReference type="Pfam" id="PF00078">
    <property type="entry name" value="RVT_1"/>
    <property type="match status" value="1"/>
</dbReference>
<dbReference type="InParanoid" id="A0A1X7VSZ2"/>
<evidence type="ECO:0008006" key="10">
    <source>
        <dbReference type="Google" id="ProtNLM"/>
    </source>
</evidence>
<evidence type="ECO:0000256" key="1">
    <source>
        <dbReference type="ARBA" id="ARBA00022679"/>
    </source>
</evidence>
<dbReference type="GO" id="GO:0016787">
    <property type="term" value="F:hydrolase activity"/>
    <property type="evidence" value="ECO:0007669"/>
    <property type="project" value="UniProtKB-KW"/>
</dbReference>
<dbReference type="InterPro" id="IPR000477">
    <property type="entry name" value="RT_dom"/>
</dbReference>
<dbReference type="OMA" id="NINGPRV"/>
<keyword evidence="3" id="KW-0540">Nuclease</keyword>
<dbReference type="FunFam" id="3.10.20.370:FF:000001">
    <property type="entry name" value="Retrovirus-related Pol polyprotein from transposon 17.6-like protein"/>
    <property type="match status" value="1"/>
</dbReference>
<dbReference type="InterPro" id="IPR041373">
    <property type="entry name" value="RT_RNaseH"/>
</dbReference>
<dbReference type="Pfam" id="PF17917">
    <property type="entry name" value="RT_RNaseH"/>
    <property type="match status" value="1"/>
</dbReference>
<dbReference type="CDD" id="cd09274">
    <property type="entry name" value="RNase_HI_RT_Ty3"/>
    <property type="match status" value="1"/>
</dbReference>
<dbReference type="EnsemblMetazoa" id="Aqu2.1.42994_001">
    <property type="protein sequence ID" value="Aqu2.1.42994_001"/>
    <property type="gene ID" value="Aqu2.1.42994"/>
</dbReference>
<evidence type="ECO:0000313" key="9">
    <source>
        <dbReference type="EnsemblMetazoa" id="Aqu2.1.42994_001"/>
    </source>
</evidence>
<dbReference type="Gene3D" id="3.30.70.270">
    <property type="match status" value="2"/>
</dbReference>
<name>A0A1X7VSZ2_AMPQE</name>
<reference evidence="9" key="1">
    <citation type="submission" date="2017-05" db="UniProtKB">
        <authorList>
            <consortium name="EnsemblMetazoa"/>
        </authorList>
    </citation>
    <scope>IDENTIFICATION</scope>
</reference>
<dbReference type="InterPro" id="IPR050951">
    <property type="entry name" value="Retrovirus_Pol_polyprotein"/>
</dbReference>
<evidence type="ECO:0000256" key="4">
    <source>
        <dbReference type="ARBA" id="ARBA00022759"/>
    </source>
</evidence>
<feature type="domain" description="Reverse transcriptase" evidence="7">
    <location>
        <begin position="23"/>
        <end position="155"/>
    </location>
</feature>
<dbReference type="InterPro" id="IPR043502">
    <property type="entry name" value="DNA/RNA_pol_sf"/>
</dbReference>
<feature type="domain" description="Reverse transcriptase RNase H-like" evidence="8">
    <location>
        <begin position="202"/>
        <end position="291"/>
    </location>
</feature>
<accession>A0A1X7VSZ2</accession>
<evidence type="ECO:0000259" key="8">
    <source>
        <dbReference type="Pfam" id="PF17917"/>
    </source>
</evidence>
<keyword evidence="4" id="KW-0255">Endonuclease</keyword>
<evidence type="ECO:0000259" key="7">
    <source>
        <dbReference type="Pfam" id="PF00078"/>
    </source>
</evidence>
<proteinExistence type="predicted"/>
<sequence>PVVLIVKEDGSICLCGDYKVVINPLLFPDPYPLPRVDDLFAALSGGKSFSKLDLKHACLQVPLDKESKTYTTINTQRGLFQYNRLPFSISTAPSILQRIMITSSKIFHDILMSGKTDTEHLRNLDLVSKHLEPSDLMLKRSKCTFMAPSVQYLGHVNVADGLHPAEAKIRAIKEAPPAPSNGTELKTFLGLLNYYHKFLPDIGAVLSHWMADGSERLIAFATCTLSSTEQNYSQIEKEALSIIFGVRKFHDYLYGRHFTLHSDHKPLHESKQIPALASSRIKCWAITLAAYSYEMKHKPGYQLANANALSRLSLPEQPKSVPMPHNVVLLLHHISDTIVHASTIKEWTASDPVLSRVCKLVQTGWISDETSAAIFPVL</sequence>
<dbReference type="PANTHER" id="PTHR37984:SF5">
    <property type="entry name" value="PROTEIN NYNRIN-LIKE"/>
    <property type="match status" value="1"/>
</dbReference>
<dbReference type="CDD" id="cd01647">
    <property type="entry name" value="RT_LTR"/>
    <property type="match status" value="1"/>
</dbReference>
<dbReference type="GO" id="GO:0004519">
    <property type="term" value="F:endonuclease activity"/>
    <property type="evidence" value="ECO:0007669"/>
    <property type="project" value="UniProtKB-KW"/>
</dbReference>
<dbReference type="GO" id="GO:0003964">
    <property type="term" value="F:RNA-directed DNA polymerase activity"/>
    <property type="evidence" value="ECO:0007669"/>
    <property type="project" value="UniProtKB-KW"/>
</dbReference>
<dbReference type="PANTHER" id="PTHR37984">
    <property type="entry name" value="PROTEIN CBG26694"/>
    <property type="match status" value="1"/>
</dbReference>
<evidence type="ECO:0000256" key="3">
    <source>
        <dbReference type="ARBA" id="ARBA00022722"/>
    </source>
</evidence>
<keyword evidence="6" id="KW-0695">RNA-directed DNA polymerase</keyword>
<keyword evidence="2" id="KW-0548">Nucleotidyltransferase</keyword>
<protein>
    <recommendedName>
        <fullName evidence="10">Reverse transcriptase RNase H-like domain-containing protein</fullName>
    </recommendedName>
</protein>
<evidence type="ECO:0000256" key="5">
    <source>
        <dbReference type="ARBA" id="ARBA00022801"/>
    </source>
</evidence>
<keyword evidence="5" id="KW-0378">Hydrolase</keyword>
<keyword evidence="1" id="KW-0808">Transferase</keyword>
<organism evidence="9">
    <name type="scientific">Amphimedon queenslandica</name>
    <name type="common">Sponge</name>
    <dbReference type="NCBI Taxonomy" id="400682"/>
    <lineage>
        <taxon>Eukaryota</taxon>
        <taxon>Metazoa</taxon>
        <taxon>Porifera</taxon>
        <taxon>Demospongiae</taxon>
        <taxon>Heteroscleromorpha</taxon>
        <taxon>Haplosclerida</taxon>
        <taxon>Niphatidae</taxon>
        <taxon>Amphimedon</taxon>
    </lineage>
</organism>
<evidence type="ECO:0000256" key="6">
    <source>
        <dbReference type="ARBA" id="ARBA00022918"/>
    </source>
</evidence>
<dbReference type="SUPFAM" id="SSF56672">
    <property type="entry name" value="DNA/RNA polymerases"/>
    <property type="match status" value="1"/>
</dbReference>
<dbReference type="Gene3D" id="3.10.10.10">
    <property type="entry name" value="HIV Type 1 Reverse Transcriptase, subunit A, domain 1"/>
    <property type="match status" value="1"/>
</dbReference>
<dbReference type="AlphaFoldDB" id="A0A1X7VSZ2"/>
<evidence type="ECO:0000256" key="2">
    <source>
        <dbReference type="ARBA" id="ARBA00022695"/>
    </source>
</evidence>
<dbReference type="eggNOG" id="KOG0017">
    <property type="taxonomic scope" value="Eukaryota"/>
</dbReference>